<protein>
    <recommendedName>
        <fullName evidence="3">C3H1-type domain-containing protein</fullName>
    </recommendedName>
</protein>
<dbReference type="PROSITE" id="PS50103">
    <property type="entry name" value="ZF_C3H1"/>
    <property type="match status" value="1"/>
</dbReference>
<proteinExistence type="predicted"/>
<evidence type="ECO:0000259" key="3">
    <source>
        <dbReference type="PROSITE" id="PS50103"/>
    </source>
</evidence>
<feature type="domain" description="C3H1-type" evidence="3">
    <location>
        <begin position="163"/>
        <end position="187"/>
    </location>
</feature>
<evidence type="ECO:0000256" key="2">
    <source>
        <dbReference type="SAM" id="MobiDB-lite"/>
    </source>
</evidence>
<keyword evidence="1" id="KW-0862">Zinc</keyword>
<reference evidence="4" key="1">
    <citation type="submission" date="2021-01" db="EMBL/GenBank/DDBJ databases">
        <authorList>
            <person name="Corre E."/>
            <person name="Pelletier E."/>
            <person name="Niang G."/>
            <person name="Scheremetjew M."/>
            <person name="Finn R."/>
            <person name="Kale V."/>
            <person name="Holt S."/>
            <person name="Cochrane G."/>
            <person name="Meng A."/>
            <person name="Brown T."/>
            <person name="Cohen L."/>
        </authorList>
    </citation>
    <scope>NUCLEOTIDE SEQUENCE</scope>
    <source>
        <strain evidence="4">Pbaha01</strain>
    </source>
</reference>
<name>A0A7S0FAI2_9DINO</name>
<keyword evidence="1" id="KW-0863">Zinc-finger</keyword>
<dbReference type="EMBL" id="HBEG01007671">
    <property type="protein sequence ID" value="CAD8348798.1"/>
    <property type="molecule type" value="Transcribed_RNA"/>
</dbReference>
<feature type="compositionally biased region" description="Low complexity" evidence="2">
    <location>
        <begin position="95"/>
        <end position="106"/>
    </location>
</feature>
<evidence type="ECO:0000256" key="1">
    <source>
        <dbReference type="PROSITE-ProRule" id="PRU00723"/>
    </source>
</evidence>
<evidence type="ECO:0000313" key="4">
    <source>
        <dbReference type="EMBL" id="CAD8348798.1"/>
    </source>
</evidence>
<organism evidence="4">
    <name type="scientific">Pyrodinium bahamense</name>
    <dbReference type="NCBI Taxonomy" id="73915"/>
    <lineage>
        <taxon>Eukaryota</taxon>
        <taxon>Sar</taxon>
        <taxon>Alveolata</taxon>
        <taxon>Dinophyceae</taxon>
        <taxon>Gonyaulacales</taxon>
        <taxon>Pyrocystaceae</taxon>
        <taxon>Pyrodinium</taxon>
    </lineage>
</organism>
<dbReference type="GO" id="GO:0008270">
    <property type="term" value="F:zinc ion binding"/>
    <property type="evidence" value="ECO:0007669"/>
    <property type="project" value="UniProtKB-KW"/>
</dbReference>
<dbReference type="InterPro" id="IPR000571">
    <property type="entry name" value="Znf_CCCH"/>
</dbReference>
<sequence length="219" mass="23144">MMSRGNSWSAPFAHAMQVAPGKVEVETSSEAMRGLAVGLPPGLLRPPPGLSLPPPPGLGFSDDEDEVSSSIWMLAVTWHRGGSDCSTADSFEAAPSLPSSPSGGQPVALEVRHAPPQEAASTTPAVPLRLADALPLSTPQGQAQIPAVPSVGSVGHYLGFCRPCDFAHRSGGSCREGAACRFCHICGPEASKLRRKQRKQFFSAMKKCQRSEVRFARDL</sequence>
<dbReference type="AlphaFoldDB" id="A0A7S0FAI2"/>
<feature type="zinc finger region" description="C3H1-type" evidence="1">
    <location>
        <begin position="163"/>
        <end position="187"/>
    </location>
</feature>
<feature type="region of interest" description="Disordered" evidence="2">
    <location>
        <begin position="89"/>
        <end position="108"/>
    </location>
</feature>
<accession>A0A7S0FAI2</accession>
<keyword evidence="1" id="KW-0479">Metal-binding</keyword>
<gene>
    <name evidence="4" type="ORF">PBAH0796_LOCUS4537</name>
</gene>